<evidence type="ECO:0000313" key="3">
    <source>
        <dbReference type="Proteomes" id="UP000078240"/>
    </source>
</evidence>
<sequence>MRRGNACKGLLQDRGLDSEASSERQLEPDLLIPKEAAIASRYMPSLSPQHGHSSPRRARHPSKQHAPRQPATQRRVIESRGACASAEKRLWSAESGEAPVAVTTASG</sequence>
<comment type="caution">
    <text evidence="2">The sequence shown here is derived from an EMBL/GenBank/DDBJ whole genome shotgun (WGS) entry which is preliminary data.</text>
</comment>
<dbReference type="AlphaFoldDB" id="A0A179GTM4"/>
<gene>
    <name evidence="2" type="ORF">VFPBJ_06275</name>
</gene>
<dbReference type="EMBL" id="LSBH01000004">
    <property type="protein sequence ID" value="OAQ80690.1"/>
    <property type="molecule type" value="Genomic_DNA"/>
</dbReference>
<evidence type="ECO:0000256" key="1">
    <source>
        <dbReference type="SAM" id="MobiDB-lite"/>
    </source>
</evidence>
<accession>A0A179GTM4</accession>
<feature type="compositionally biased region" description="Basic residues" evidence="1">
    <location>
        <begin position="53"/>
        <end position="66"/>
    </location>
</feature>
<name>A0A179GTM4_PURLI</name>
<evidence type="ECO:0000313" key="2">
    <source>
        <dbReference type="EMBL" id="OAQ80690.1"/>
    </source>
</evidence>
<reference evidence="2 3" key="1">
    <citation type="submission" date="2016-01" db="EMBL/GenBank/DDBJ databases">
        <title>Biosynthesis of antibiotic leucinostatins and their inhibition on Phytophthora in bio-control Purpureocillium lilacinum.</title>
        <authorList>
            <person name="Wang G."/>
            <person name="Liu Z."/>
            <person name="Lin R."/>
            <person name="Li E."/>
            <person name="Mao Z."/>
            <person name="Ling J."/>
            <person name="Yin W."/>
            <person name="Xie B."/>
        </authorList>
    </citation>
    <scope>NUCLEOTIDE SEQUENCE [LARGE SCALE GENOMIC DNA]</scope>
    <source>
        <strain evidence="2">PLBJ-1</strain>
    </source>
</reference>
<feature type="compositionally biased region" description="Basic and acidic residues" evidence="1">
    <location>
        <begin position="14"/>
        <end position="27"/>
    </location>
</feature>
<protein>
    <submittedName>
        <fullName evidence="2">Uncharacterized protein</fullName>
    </submittedName>
</protein>
<proteinExistence type="predicted"/>
<organism evidence="2 3">
    <name type="scientific">Purpureocillium lilacinum</name>
    <name type="common">Paecilomyces lilacinus</name>
    <dbReference type="NCBI Taxonomy" id="33203"/>
    <lineage>
        <taxon>Eukaryota</taxon>
        <taxon>Fungi</taxon>
        <taxon>Dikarya</taxon>
        <taxon>Ascomycota</taxon>
        <taxon>Pezizomycotina</taxon>
        <taxon>Sordariomycetes</taxon>
        <taxon>Hypocreomycetidae</taxon>
        <taxon>Hypocreales</taxon>
        <taxon>Ophiocordycipitaceae</taxon>
        <taxon>Purpureocillium</taxon>
    </lineage>
</organism>
<feature type="region of interest" description="Disordered" evidence="1">
    <location>
        <begin position="88"/>
        <end position="107"/>
    </location>
</feature>
<dbReference type="Proteomes" id="UP000078240">
    <property type="component" value="Unassembled WGS sequence"/>
</dbReference>
<feature type="region of interest" description="Disordered" evidence="1">
    <location>
        <begin position="1"/>
        <end position="82"/>
    </location>
</feature>